<evidence type="ECO:0000256" key="18">
    <source>
        <dbReference type="ARBA" id="ARBA00046689"/>
    </source>
</evidence>
<evidence type="ECO:0000256" key="13">
    <source>
        <dbReference type="ARBA" id="ARBA00023170"/>
    </source>
</evidence>
<dbReference type="FunFam" id="2.10.10.10:FF:000001">
    <property type="entry name" value="Fibronectin 1a isoform 1"/>
    <property type="match status" value="1"/>
</dbReference>
<keyword evidence="25" id="KW-1185">Reference proteome</keyword>
<evidence type="ECO:0000256" key="3">
    <source>
        <dbReference type="ARBA" id="ARBA00022475"/>
    </source>
</evidence>
<organism evidence="24 25">
    <name type="scientific">Podarcis lilfordi</name>
    <name type="common">Lilford's wall lizard</name>
    <dbReference type="NCBI Taxonomy" id="74358"/>
    <lineage>
        <taxon>Eukaryota</taxon>
        <taxon>Metazoa</taxon>
        <taxon>Chordata</taxon>
        <taxon>Craniata</taxon>
        <taxon>Vertebrata</taxon>
        <taxon>Euteleostomi</taxon>
        <taxon>Lepidosauria</taxon>
        <taxon>Squamata</taxon>
        <taxon>Bifurcata</taxon>
        <taxon>Unidentata</taxon>
        <taxon>Episquamata</taxon>
        <taxon>Laterata</taxon>
        <taxon>Lacertibaenia</taxon>
        <taxon>Lacertidae</taxon>
        <taxon>Podarcis</taxon>
    </lineage>
</organism>
<evidence type="ECO:0000256" key="5">
    <source>
        <dbReference type="ARBA" id="ARBA00022583"/>
    </source>
</evidence>
<dbReference type="GO" id="GO:0006898">
    <property type="term" value="P:receptor-mediated endocytosis"/>
    <property type="evidence" value="ECO:0007669"/>
    <property type="project" value="UniProtKB-ARBA"/>
</dbReference>
<feature type="signal peptide" evidence="21">
    <location>
        <begin position="1"/>
        <end position="24"/>
    </location>
</feature>
<dbReference type="Pfam" id="PF24562">
    <property type="entry name" value="CysR_MRC2_N"/>
    <property type="match status" value="1"/>
</dbReference>
<dbReference type="FunFam" id="3.10.100.10:FF:000018">
    <property type="entry name" value="Mannose receptor, C type 2"/>
    <property type="match status" value="1"/>
</dbReference>
<evidence type="ECO:0000256" key="20">
    <source>
        <dbReference type="SAM" id="Phobius"/>
    </source>
</evidence>
<feature type="domain" description="C-type lectin" evidence="22">
    <location>
        <begin position="1127"/>
        <end position="1231"/>
    </location>
</feature>
<dbReference type="GO" id="GO:0005576">
    <property type="term" value="C:extracellular region"/>
    <property type="evidence" value="ECO:0007669"/>
    <property type="project" value="UniProtKB-SubCell"/>
</dbReference>
<dbReference type="FunFam" id="2.80.10.50:FF:000039">
    <property type="entry name" value="Secretory phospholipase A2 receptor"/>
    <property type="match status" value="1"/>
</dbReference>
<name>A0AA35JNQ1_9SAUR</name>
<dbReference type="PROSITE" id="PS50231">
    <property type="entry name" value="RICIN_B_LECTIN"/>
    <property type="match status" value="1"/>
</dbReference>
<dbReference type="SMART" id="SM00458">
    <property type="entry name" value="RICIN"/>
    <property type="match status" value="1"/>
</dbReference>
<keyword evidence="4" id="KW-0964">Secreted</keyword>
<feature type="domain" description="C-type lectin" evidence="22">
    <location>
        <begin position="524"/>
        <end position="636"/>
    </location>
</feature>
<evidence type="ECO:0000256" key="14">
    <source>
        <dbReference type="ARBA" id="ARBA00023180"/>
    </source>
</evidence>
<evidence type="ECO:0000256" key="17">
    <source>
        <dbReference type="ARBA" id="ARBA00044310"/>
    </source>
</evidence>
<accession>A0AA35JNQ1</accession>
<gene>
    <name evidence="24" type="ORF">PODLI_1B005035</name>
</gene>
<dbReference type="InterPro" id="IPR000772">
    <property type="entry name" value="Ricin_B_lectin"/>
</dbReference>
<dbReference type="PANTHER" id="PTHR22803">
    <property type="entry name" value="MANNOSE, PHOSPHOLIPASE, LECTIN RECEPTOR RELATED"/>
    <property type="match status" value="1"/>
</dbReference>
<evidence type="ECO:0000256" key="2">
    <source>
        <dbReference type="ARBA" id="ARBA00004613"/>
    </source>
</evidence>
<dbReference type="SUPFAM" id="SSF50370">
    <property type="entry name" value="Ricin B-like lectins"/>
    <property type="match status" value="1"/>
</dbReference>
<dbReference type="InterPro" id="IPR013806">
    <property type="entry name" value="Kringle-like"/>
</dbReference>
<feature type="disulfide bond" evidence="19">
    <location>
        <begin position="182"/>
        <end position="208"/>
    </location>
</feature>
<evidence type="ECO:0000256" key="21">
    <source>
        <dbReference type="SAM" id="SignalP"/>
    </source>
</evidence>
<evidence type="ECO:0000256" key="15">
    <source>
        <dbReference type="ARBA" id="ARBA00044135"/>
    </source>
</evidence>
<sequence length="1471" mass="169133">MSRAKSLLQLVWACSMLIVRSSLAEEELGALTRDQVPYFWKKGIFIIQSDSLNTCVKAETSKLILEDCTQLSKYMLWKWGSKQHLFNIGRSTCLGLNISNQEQPLVMAECNSAQHSLWWSCLGKGLIGASQYKLALESGKFVVAKINSTYGWKQFLSLDGDLCEHAFKETYTLLGNSHGSPCVFPFKYNNQWHYECIRDSREDDYPWCATTSQYEQDEKWGLCPNSETGCDIFWEMNADTQICYQFNLLSVLSWNEARVACQRQGADLLSITNMAEQKYISEQVGTKEVLLWTGLNQLDGAAGWQWSDGAPLAFVNWRSDPSDSSLGQHRCKVFNSKIQQDWQSYPCESGLPYVCKKYLNATEHEAFDSWKFYPTDCDYNWYPYNRYCYKLYKEGKNWNEALLSCQDDNSTLISITSLADTEMLINLLKYENVTETWLGLSSHKTPVAFEWSDGSPVTFTYWHKQEPNVHQGGNQLCVSAEQYEGRWKVKSCKDIYFYICKRAGTVGNLISEEESGCPEGWERHGGYCYHVDKTPRSFEHSSSGYYCPSLATIMNRFEQSFLNSMIHNMEKTDNLYFWIALQDLNNTGEYTWLNKDGKPHRLTYTNWGKYQPRHSGGCVVMQRQKGQKGVWEVKNCTSFKAMSLCKQKAKYQRENNPNEESHFEKTFNSCMFGWESDHNLLSCYKVFHSEKVLMKRAWDEAEALCQDFGAHLASFTHAFEEDFLSKLLNTMFHVDEERQFWIGLNKRNPLAGGSWEWSDGTPVASAFLENNYIEDNVRSCAAYTVNGTVLPLHCSSEREWICKIPKGVKPRIPQWYIHEPSWFYYQGAEYLFYDSASDWSTFQFVCGWLRGNIATIHSSNEQEFIHSRIKKVSKMNNDWWIALHSEIATEGFRWADGSPLLYQNWEGGEERPMNAEGEKCGFISSQTGLWGFASCTNSLPCICKRKKIWTIEREIPKEQPNQGVCPKGWLYFAFKCFLVQIPKDPGLLKSWNSAQAFCSHYDGSLASIENEVEQAFITMNLFGHKSNIWIGLQSTDYERWANGKEVEYSNWYPAEAVQNHHDHTTEIQEKAPLCASILNKPSFSLMGKWHLENCGKSNGFICQKAQDMSRNVIHSSVMYPVPNTLEYANKTYTLIRGNMTWYMALKTCKENGAELVSISDHYHQAFLTVIVNRLGFAHWIGLFTSDNGLNFEWSDGTKPPHTFWRDEESQTSGSCVYIDIDGRWRSTDCERLLNGAVCHIPPQEKPAESKGLCDEKPVPWIKFERSCYSFSTVLENSDFDEAFEFCKKQGSNLLTIEDEHENAFLLEELHYSGPSVETIWLNIQFVTENNTITWFTGPPIQYSNWGIQEPDLGQLTGNVCVALRTTDGVWQLSTCQDKKGFVCKRSTAYHEISVQPVKVPYRRIVVLVVLLTFVIAASAIFACWWCLNKPTHLCRRMLQLRSACPEEANSDTPAIEESILICNLEKNDEIQ</sequence>
<dbReference type="InterPro" id="IPR036943">
    <property type="entry name" value="FN_type2_sf"/>
</dbReference>
<evidence type="ECO:0000313" key="24">
    <source>
        <dbReference type="EMBL" id="CAI5762409.1"/>
    </source>
</evidence>
<protein>
    <recommendedName>
        <fullName evidence="15">Secretory phospholipase A2 receptor</fullName>
    </recommendedName>
    <alternativeName>
        <fullName evidence="17">180 kDa secretory phospholipase A2 receptor</fullName>
    </alternativeName>
    <alternativeName>
        <fullName evidence="16">M-type receptor</fullName>
    </alternativeName>
</protein>
<dbReference type="InterPro" id="IPR016186">
    <property type="entry name" value="C-type_lectin-like/link_sf"/>
</dbReference>
<evidence type="ECO:0000256" key="11">
    <source>
        <dbReference type="ARBA" id="ARBA00023136"/>
    </source>
</evidence>
<dbReference type="Gene3D" id="2.80.10.50">
    <property type="match status" value="1"/>
</dbReference>
<dbReference type="SUPFAM" id="SSF57440">
    <property type="entry name" value="Kringle-like"/>
    <property type="match status" value="1"/>
</dbReference>
<dbReference type="FunFam" id="3.10.100.10:FF:000042">
    <property type="entry name" value="secretory phospholipase A2 receptor"/>
    <property type="match status" value="1"/>
</dbReference>
<feature type="disulfide bond" evidence="19">
    <location>
        <begin position="196"/>
        <end position="223"/>
    </location>
</feature>
<feature type="domain" description="C-type lectin" evidence="22">
    <location>
        <begin position="972"/>
        <end position="1103"/>
    </location>
</feature>
<dbReference type="CDD" id="cd00037">
    <property type="entry name" value="CLECT"/>
    <property type="match status" value="8"/>
</dbReference>
<evidence type="ECO:0000256" key="8">
    <source>
        <dbReference type="ARBA" id="ARBA00022734"/>
    </source>
</evidence>
<dbReference type="Gene3D" id="2.10.10.10">
    <property type="entry name" value="Fibronectin, type II, collagen-binding"/>
    <property type="match status" value="1"/>
</dbReference>
<evidence type="ECO:0000313" key="25">
    <source>
        <dbReference type="Proteomes" id="UP001178461"/>
    </source>
</evidence>
<keyword evidence="11 20" id="KW-0472">Membrane</keyword>
<dbReference type="SMART" id="SM00059">
    <property type="entry name" value="FN2"/>
    <property type="match status" value="1"/>
</dbReference>
<feature type="domain" description="C-type lectin" evidence="22">
    <location>
        <begin position="1263"/>
        <end position="1384"/>
    </location>
</feature>
<dbReference type="Pfam" id="PF00059">
    <property type="entry name" value="Lectin_C"/>
    <property type="match status" value="8"/>
</dbReference>
<dbReference type="GO" id="GO:0030246">
    <property type="term" value="F:carbohydrate binding"/>
    <property type="evidence" value="ECO:0007669"/>
    <property type="project" value="UniProtKB-KW"/>
</dbReference>
<keyword evidence="12 19" id="KW-1015">Disulfide bond</keyword>
<comment type="subunit">
    <text evidence="18">Interacts with sPLA2-IB/PLA2G1B; this interaction mediates intracellular signaling as well as clearance of extracellular sPLA2-IB/PLA2G1B via endocytotic pathway. Interacts with sPLA2-X/PLA2G10; this interaction mediates sPLA2-X/PLA2G10 clearance and inactivation.</text>
</comment>
<dbReference type="SMART" id="SM00034">
    <property type="entry name" value="CLECT"/>
    <property type="match status" value="8"/>
</dbReference>
<evidence type="ECO:0000259" key="22">
    <source>
        <dbReference type="PROSITE" id="PS50041"/>
    </source>
</evidence>
<feature type="domain" description="C-type lectin" evidence="22">
    <location>
        <begin position="825"/>
        <end position="944"/>
    </location>
</feature>
<feature type="domain" description="C-type lectin" evidence="22">
    <location>
        <begin position="243"/>
        <end position="356"/>
    </location>
</feature>
<evidence type="ECO:0000256" key="1">
    <source>
        <dbReference type="ARBA" id="ARBA00004251"/>
    </source>
</evidence>
<keyword evidence="6 20" id="KW-0812">Transmembrane</keyword>
<evidence type="ECO:0000256" key="9">
    <source>
        <dbReference type="ARBA" id="ARBA00022737"/>
    </source>
</evidence>
<proteinExistence type="predicted"/>
<dbReference type="EMBL" id="OX395126">
    <property type="protein sequence ID" value="CAI5762409.1"/>
    <property type="molecule type" value="Genomic_DNA"/>
</dbReference>
<evidence type="ECO:0000256" key="10">
    <source>
        <dbReference type="ARBA" id="ARBA00022989"/>
    </source>
</evidence>
<dbReference type="Pfam" id="PF00040">
    <property type="entry name" value="fn2"/>
    <property type="match status" value="1"/>
</dbReference>
<feature type="domain" description="Fibronectin type-II" evidence="23">
    <location>
        <begin position="177"/>
        <end position="225"/>
    </location>
</feature>
<dbReference type="Proteomes" id="UP001178461">
    <property type="component" value="Chromosome 1"/>
</dbReference>
<dbReference type="PROSITE" id="PS50041">
    <property type="entry name" value="C_TYPE_LECTIN_2"/>
    <property type="match status" value="8"/>
</dbReference>
<dbReference type="PRINTS" id="PR00013">
    <property type="entry name" value="FNTYPEII"/>
</dbReference>
<feature type="domain" description="C-type lectin" evidence="22">
    <location>
        <begin position="683"/>
        <end position="803"/>
    </location>
</feature>
<keyword evidence="9" id="KW-0677">Repeat</keyword>
<keyword evidence="13 24" id="KW-0675">Receptor</keyword>
<dbReference type="SUPFAM" id="SSF56436">
    <property type="entry name" value="C-type lectin-like"/>
    <property type="match status" value="8"/>
</dbReference>
<evidence type="ECO:0000256" key="7">
    <source>
        <dbReference type="ARBA" id="ARBA00022729"/>
    </source>
</evidence>
<feature type="domain" description="C-type lectin" evidence="22">
    <location>
        <begin position="384"/>
        <end position="501"/>
    </location>
</feature>
<keyword evidence="14" id="KW-0325">Glycoprotein</keyword>
<evidence type="ECO:0000256" key="6">
    <source>
        <dbReference type="ARBA" id="ARBA00022692"/>
    </source>
</evidence>
<feature type="chain" id="PRO_5041325597" description="Secretory phospholipase A2 receptor" evidence="21">
    <location>
        <begin position="25"/>
        <end position="1471"/>
    </location>
</feature>
<evidence type="ECO:0000256" key="12">
    <source>
        <dbReference type="ARBA" id="ARBA00023157"/>
    </source>
</evidence>
<keyword evidence="7 21" id="KW-0732">Signal</keyword>
<feature type="transmembrane region" description="Helical" evidence="20">
    <location>
        <begin position="1404"/>
        <end position="1427"/>
    </location>
</feature>
<dbReference type="InterPro" id="IPR050111">
    <property type="entry name" value="C-type_lectin/snaclec_domain"/>
</dbReference>
<comment type="subcellular location">
    <subcellularLocation>
        <location evidence="1">Cell membrane</location>
        <topology evidence="1">Single-pass type I membrane protein</topology>
    </subcellularLocation>
    <subcellularLocation>
        <location evidence="2">Secreted</location>
    </subcellularLocation>
</comment>
<dbReference type="GO" id="GO:0043274">
    <property type="term" value="F:phospholipase binding"/>
    <property type="evidence" value="ECO:0007669"/>
    <property type="project" value="UniProtKB-ARBA"/>
</dbReference>
<dbReference type="InterPro" id="IPR035992">
    <property type="entry name" value="Ricin_B-like_lectins"/>
</dbReference>
<dbReference type="InterPro" id="IPR000562">
    <property type="entry name" value="FN_type2_dom"/>
</dbReference>
<dbReference type="PROSITE" id="PS51092">
    <property type="entry name" value="FN2_2"/>
    <property type="match status" value="1"/>
</dbReference>
<dbReference type="Gene3D" id="3.10.100.10">
    <property type="entry name" value="Mannose-Binding Protein A, subunit A"/>
    <property type="match status" value="8"/>
</dbReference>
<evidence type="ECO:0000256" key="4">
    <source>
        <dbReference type="ARBA" id="ARBA00022525"/>
    </source>
</evidence>
<dbReference type="GO" id="GO:0005886">
    <property type="term" value="C:plasma membrane"/>
    <property type="evidence" value="ECO:0007669"/>
    <property type="project" value="UniProtKB-SubCell"/>
</dbReference>
<dbReference type="FunFam" id="3.10.100.10:FF:000038">
    <property type="entry name" value="Secretory phospholipase A2 receptor"/>
    <property type="match status" value="1"/>
</dbReference>
<keyword evidence="10 20" id="KW-1133">Transmembrane helix</keyword>
<evidence type="ECO:0000256" key="19">
    <source>
        <dbReference type="PROSITE-ProRule" id="PRU00479"/>
    </source>
</evidence>
<evidence type="ECO:0000256" key="16">
    <source>
        <dbReference type="ARBA" id="ARBA00044268"/>
    </source>
</evidence>
<dbReference type="FunFam" id="3.10.100.10:FF:000032">
    <property type="entry name" value="Secretory phospholipase A2 receptor"/>
    <property type="match status" value="1"/>
</dbReference>
<dbReference type="InterPro" id="IPR016187">
    <property type="entry name" value="CTDL_fold"/>
</dbReference>
<reference evidence="24" key="1">
    <citation type="submission" date="2022-12" db="EMBL/GenBank/DDBJ databases">
        <authorList>
            <person name="Alioto T."/>
            <person name="Alioto T."/>
            <person name="Gomez Garrido J."/>
        </authorList>
    </citation>
    <scope>NUCLEOTIDE SEQUENCE</scope>
</reference>
<dbReference type="InterPro" id="IPR001304">
    <property type="entry name" value="C-type_lectin-like"/>
</dbReference>
<keyword evidence="3" id="KW-1003">Cell membrane</keyword>
<keyword evidence="5" id="KW-0254">Endocytosis</keyword>
<dbReference type="CDD" id="cd00062">
    <property type="entry name" value="FN2"/>
    <property type="match status" value="1"/>
</dbReference>
<evidence type="ECO:0000259" key="23">
    <source>
        <dbReference type="PROSITE" id="PS51092"/>
    </source>
</evidence>
<keyword evidence="8" id="KW-0430">Lectin</keyword>